<feature type="region of interest" description="Disordered" evidence="2">
    <location>
        <begin position="72"/>
        <end position="98"/>
    </location>
</feature>
<evidence type="ECO:0000259" key="3">
    <source>
        <dbReference type="PROSITE" id="PS50090"/>
    </source>
</evidence>
<dbReference type="PANTHER" id="PTHR41302">
    <property type="entry name" value="PRESPORE-SPECIFIC TRANSCRIPTIONAL REGULATOR RSFA-RELATED"/>
    <property type="match status" value="1"/>
</dbReference>
<proteinExistence type="predicted"/>
<dbReference type="InterPro" id="IPR009057">
    <property type="entry name" value="Homeodomain-like_sf"/>
</dbReference>
<comment type="caution">
    <text evidence="5">The sequence shown here is derived from an EMBL/GenBank/DDBJ whole genome shotgun (WGS) entry which is preliminary data.</text>
</comment>
<evidence type="ECO:0000256" key="1">
    <source>
        <dbReference type="SAM" id="Coils"/>
    </source>
</evidence>
<dbReference type="InterPro" id="IPR017930">
    <property type="entry name" value="Myb_dom"/>
</dbReference>
<dbReference type="Gene3D" id="1.10.10.60">
    <property type="entry name" value="Homeodomain-like"/>
    <property type="match status" value="1"/>
</dbReference>
<organism evidence="5 6">
    <name type="scientific">Pullulanibacillus camelliae</name>
    <dbReference type="NCBI Taxonomy" id="1707096"/>
    <lineage>
        <taxon>Bacteria</taxon>
        <taxon>Bacillati</taxon>
        <taxon>Bacillota</taxon>
        <taxon>Bacilli</taxon>
        <taxon>Bacillales</taxon>
        <taxon>Sporolactobacillaceae</taxon>
        <taxon>Pullulanibacillus</taxon>
    </lineage>
</organism>
<dbReference type="Proteomes" id="UP000628775">
    <property type="component" value="Unassembled WGS sequence"/>
</dbReference>
<evidence type="ECO:0000313" key="6">
    <source>
        <dbReference type="Proteomes" id="UP000628775"/>
    </source>
</evidence>
<feature type="coiled-coil region" evidence="1">
    <location>
        <begin position="126"/>
        <end position="167"/>
    </location>
</feature>
<sequence length="202" mass="23321">MSTIRQDAWTEEEDLLLAETVLRHIREGSTQLASFEEVGKKLSRTSAACGFRWNSLVRKQYESAIILAKQQRKAMNKQRKSEQKKVNNHEDHASPHRLVSTREAQPITLSSIISYLESVQDSDLQGQQLKSENDVLKRQLVDLEQEHQRLQKQYKQLQADYSSIEKEYQTLLSFMDKARQLSGISWGEQSILKVTRDQSDGS</sequence>
<dbReference type="SUPFAM" id="SSF46689">
    <property type="entry name" value="Homeodomain-like"/>
    <property type="match status" value="1"/>
</dbReference>
<dbReference type="PROSITE" id="PS51294">
    <property type="entry name" value="HTH_MYB"/>
    <property type="match status" value="1"/>
</dbReference>
<dbReference type="Gene3D" id="1.20.5.340">
    <property type="match status" value="1"/>
</dbReference>
<keyword evidence="1" id="KW-0175">Coiled coil</keyword>
<dbReference type="InterPro" id="IPR001005">
    <property type="entry name" value="SANT/Myb"/>
</dbReference>
<keyword evidence="6" id="KW-1185">Reference proteome</keyword>
<dbReference type="NCBIfam" id="TIGR02894">
    <property type="entry name" value="DNA_bind_RsfA"/>
    <property type="match status" value="1"/>
</dbReference>
<dbReference type="InterPro" id="IPR014243">
    <property type="entry name" value="RsfA-like"/>
</dbReference>
<dbReference type="PROSITE" id="PS50090">
    <property type="entry name" value="MYB_LIKE"/>
    <property type="match status" value="1"/>
</dbReference>
<feature type="domain" description="Myb-like" evidence="3">
    <location>
        <begin position="1"/>
        <end position="57"/>
    </location>
</feature>
<reference evidence="5" key="2">
    <citation type="submission" date="2020-09" db="EMBL/GenBank/DDBJ databases">
        <authorList>
            <person name="Sun Q."/>
            <person name="Zhou Y."/>
        </authorList>
    </citation>
    <scope>NUCLEOTIDE SEQUENCE</scope>
    <source>
        <strain evidence="5">CGMCC 1.15371</strain>
    </source>
</reference>
<name>A0A8J2YGT7_9BACL</name>
<reference evidence="5" key="1">
    <citation type="journal article" date="2014" name="Int. J. Syst. Evol. Microbiol.">
        <title>Complete genome sequence of Corynebacterium casei LMG S-19264T (=DSM 44701T), isolated from a smear-ripened cheese.</title>
        <authorList>
            <consortium name="US DOE Joint Genome Institute (JGI-PGF)"/>
            <person name="Walter F."/>
            <person name="Albersmeier A."/>
            <person name="Kalinowski J."/>
            <person name="Ruckert C."/>
        </authorList>
    </citation>
    <scope>NUCLEOTIDE SEQUENCE</scope>
    <source>
        <strain evidence="5">CGMCC 1.15371</strain>
    </source>
</reference>
<evidence type="ECO:0000256" key="2">
    <source>
        <dbReference type="SAM" id="MobiDB-lite"/>
    </source>
</evidence>
<gene>
    <name evidence="5" type="primary">rsfA</name>
    <name evidence="5" type="ORF">GCM10011391_19990</name>
</gene>
<dbReference type="AlphaFoldDB" id="A0A8J2YGT7"/>
<feature type="domain" description="HTH myb-type" evidence="4">
    <location>
        <begin position="1"/>
        <end position="61"/>
    </location>
</feature>
<feature type="compositionally biased region" description="Basic and acidic residues" evidence="2">
    <location>
        <begin position="79"/>
        <end position="94"/>
    </location>
</feature>
<dbReference type="EMBL" id="BMIR01000008">
    <property type="protein sequence ID" value="GGE41225.1"/>
    <property type="molecule type" value="Genomic_DNA"/>
</dbReference>
<evidence type="ECO:0000313" key="5">
    <source>
        <dbReference type="EMBL" id="GGE41225.1"/>
    </source>
</evidence>
<dbReference type="PANTHER" id="PTHR41302:SF2">
    <property type="entry name" value="PRESPORE SPECIFIC TRANSCRIPTIONAL ACTIVATOR RSFA"/>
    <property type="match status" value="1"/>
</dbReference>
<dbReference type="Pfam" id="PF13921">
    <property type="entry name" value="Myb_DNA-bind_6"/>
    <property type="match status" value="1"/>
</dbReference>
<dbReference type="RefSeq" id="WP_188692983.1">
    <property type="nucleotide sequence ID" value="NZ_BMIR01000008.1"/>
</dbReference>
<accession>A0A8J2YGT7</accession>
<evidence type="ECO:0000259" key="4">
    <source>
        <dbReference type="PROSITE" id="PS51294"/>
    </source>
</evidence>
<protein>
    <submittedName>
        <fullName evidence="5">Transcriptional regulator</fullName>
    </submittedName>
</protein>